<accession>A0A7G5MXZ6</accession>
<dbReference type="EMBL" id="CP039126">
    <property type="protein sequence ID" value="QMW79489.1"/>
    <property type="molecule type" value="Genomic_DNA"/>
</dbReference>
<dbReference type="InterPro" id="IPR011006">
    <property type="entry name" value="CheY-like_superfamily"/>
</dbReference>
<sequence length="119" mass="14048">MIAALYDENAGERRQLADYLKQCGREELRTVKVIPFESHVEFCKAVRDRVENFDLLVVAQDGTFSLEVMDMLRQYTTEMKIFWFSDLDFSVRSYSYGTLWFGKKPVDLKAMRKAFKRVI</sequence>
<gene>
    <name evidence="1" type="ORF">E5259_18795</name>
</gene>
<organism evidence="1 2">
    <name type="scientific">Blautia producta</name>
    <dbReference type="NCBI Taxonomy" id="33035"/>
    <lineage>
        <taxon>Bacteria</taxon>
        <taxon>Bacillati</taxon>
        <taxon>Bacillota</taxon>
        <taxon>Clostridia</taxon>
        <taxon>Lachnospirales</taxon>
        <taxon>Lachnospiraceae</taxon>
        <taxon>Blautia</taxon>
    </lineage>
</organism>
<reference evidence="1 2" key="1">
    <citation type="submission" date="2019-04" db="EMBL/GenBank/DDBJ databases">
        <authorList>
            <person name="Schori C."/>
            <person name="Ahrens C."/>
        </authorList>
    </citation>
    <scope>NUCLEOTIDE SEQUENCE [LARGE SCALE GENOMIC DNA]</scope>
    <source>
        <strain evidence="1 2">DSM 2950</strain>
    </source>
</reference>
<dbReference type="RefSeq" id="WP_018596252.1">
    <property type="nucleotide sequence ID" value="NZ_AP031416.1"/>
</dbReference>
<proteinExistence type="predicted"/>
<evidence type="ECO:0000313" key="2">
    <source>
        <dbReference type="Proteomes" id="UP000515789"/>
    </source>
</evidence>
<evidence type="ECO:0008006" key="3">
    <source>
        <dbReference type="Google" id="ProtNLM"/>
    </source>
</evidence>
<dbReference type="GeneID" id="75052102"/>
<dbReference type="SUPFAM" id="SSF52172">
    <property type="entry name" value="CheY-like"/>
    <property type="match status" value="1"/>
</dbReference>
<name>A0A7G5MXZ6_9FIRM</name>
<evidence type="ECO:0000313" key="1">
    <source>
        <dbReference type="EMBL" id="QMW79489.1"/>
    </source>
</evidence>
<dbReference type="Proteomes" id="UP000515789">
    <property type="component" value="Chromosome"/>
</dbReference>
<dbReference type="AlphaFoldDB" id="A0A7G5MXZ6"/>
<protein>
    <recommendedName>
        <fullName evidence="3">Response regulator</fullName>
    </recommendedName>
</protein>